<organism evidence="7 8">
    <name type="scientific">Sphingomonas ginsenosidimutans</name>
    <dbReference type="NCBI Taxonomy" id="862134"/>
    <lineage>
        <taxon>Bacteria</taxon>
        <taxon>Pseudomonadati</taxon>
        <taxon>Pseudomonadota</taxon>
        <taxon>Alphaproteobacteria</taxon>
        <taxon>Sphingomonadales</taxon>
        <taxon>Sphingomonadaceae</taxon>
        <taxon>Sphingomonas</taxon>
    </lineage>
</organism>
<evidence type="ECO:0000256" key="4">
    <source>
        <dbReference type="ARBA" id="ARBA00022827"/>
    </source>
</evidence>
<feature type="region of interest" description="Disordered" evidence="5">
    <location>
        <begin position="1"/>
        <end position="41"/>
    </location>
</feature>
<name>A0A2A4HWZ6_9SPHN</name>
<dbReference type="Gene3D" id="1.20.140.10">
    <property type="entry name" value="Butyryl-CoA Dehydrogenase, subunit A, domain 3"/>
    <property type="match status" value="1"/>
</dbReference>
<dbReference type="Gene3D" id="1.10.540.10">
    <property type="entry name" value="Acyl-CoA dehydrogenase/oxidase, N-terminal domain"/>
    <property type="match status" value="1"/>
</dbReference>
<accession>A0A2A4HWZ6</accession>
<dbReference type="GO" id="GO:0050660">
    <property type="term" value="F:flavin adenine dinucleotide binding"/>
    <property type="evidence" value="ECO:0007669"/>
    <property type="project" value="InterPro"/>
</dbReference>
<evidence type="ECO:0000313" key="8">
    <source>
        <dbReference type="Proteomes" id="UP000218784"/>
    </source>
</evidence>
<comment type="cofactor">
    <cofactor evidence="1">
        <name>FAD</name>
        <dbReference type="ChEBI" id="CHEBI:57692"/>
    </cofactor>
</comment>
<dbReference type="GO" id="GO:0016627">
    <property type="term" value="F:oxidoreductase activity, acting on the CH-CH group of donors"/>
    <property type="evidence" value="ECO:0007669"/>
    <property type="project" value="InterPro"/>
</dbReference>
<dbReference type="EMBL" id="NWVD01000006">
    <property type="protein sequence ID" value="PCG08419.1"/>
    <property type="molecule type" value="Genomic_DNA"/>
</dbReference>
<dbReference type="InterPro" id="IPR009075">
    <property type="entry name" value="AcylCo_DH/oxidase_C"/>
</dbReference>
<dbReference type="InterPro" id="IPR037069">
    <property type="entry name" value="AcylCoA_DH/ox_N_sf"/>
</dbReference>
<evidence type="ECO:0000256" key="5">
    <source>
        <dbReference type="SAM" id="MobiDB-lite"/>
    </source>
</evidence>
<dbReference type="Pfam" id="PF00441">
    <property type="entry name" value="Acyl-CoA_dh_1"/>
    <property type="match status" value="1"/>
</dbReference>
<comment type="similarity">
    <text evidence="2">Belongs to the acyl-CoA dehydrogenase family.</text>
</comment>
<proteinExistence type="inferred from homology"/>
<keyword evidence="3" id="KW-0285">Flavoprotein</keyword>
<keyword evidence="8" id="KW-1185">Reference proteome</keyword>
<dbReference type="SUPFAM" id="SSF56645">
    <property type="entry name" value="Acyl-CoA dehydrogenase NM domain-like"/>
    <property type="match status" value="1"/>
</dbReference>
<dbReference type="Proteomes" id="UP000218784">
    <property type="component" value="Unassembled WGS sequence"/>
</dbReference>
<evidence type="ECO:0000256" key="3">
    <source>
        <dbReference type="ARBA" id="ARBA00022630"/>
    </source>
</evidence>
<dbReference type="Gene3D" id="2.40.110.10">
    <property type="entry name" value="Butyryl-CoA Dehydrogenase, subunit A, domain 2"/>
    <property type="match status" value="1"/>
</dbReference>
<dbReference type="InterPro" id="IPR046373">
    <property type="entry name" value="Acyl-CoA_Oxase/DH_mid-dom_sf"/>
</dbReference>
<dbReference type="InterPro" id="IPR036250">
    <property type="entry name" value="AcylCo_DH-like_C"/>
</dbReference>
<keyword evidence="4" id="KW-0274">FAD</keyword>
<protein>
    <submittedName>
        <fullName evidence="7">Acyl-CoA dehydrogenase</fullName>
    </submittedName>
</protein>
<sequence length="398" mass="42984">MPCARSAARRGSPDGSAPSPSNRTSGKRYDVTAPAQPSPERPDLLVDALAKLGARYDAAPHFPVDSLRLLVRAGLHRRFAPMACGGERFASPHDQARSMALALRQVGRGDLSIGRLFEGHVNALLLFDWFANPEQRAWLNEALGRGAWFGVWATEPAPGVAMSAAAPHVLSGEKHFASGAGGLDYALITIACEGSERRLAIAPANDPERADLTGWRVRGMRASVSGRYSVEGLCLSETTLLGAPGDYDRNPRFTAGAWRFCAVQLGGIEALLAETRRLMRTAAREDPVQRARFAQAAVATRSAGFWVTEAARRFADGAQDSIAVSRLARGVVEDAGFVVMEAAARILGTRSALDGERADKIIRDLSLYLRQAGPDHARDEAAKVLLDHDVWPEDDRLW</sequence>
<comment type="caution">
    <text evidence="7">The sequence shown here is derived from an EMBL/GenBank/DDBJ whole genome shotgun (WGS) entry which is preliminary data.</text>
</comment>
<evidence type="ECO:0000256" key="2">
    <source>
        <dbReference type="ARBA" id="ARBA00009347"/>
    </source>
</evidence>
<dbReference type="SUPFAM" id="SSF47203">
    <property type="entry name" value="Acyl-CoA dehydrogenase C-terminal domain-like"/>
    <property type="match status" value="1"/>
</dbReference>
<evidence type="ECO:0000256" key="1">
    <source>
        <dbReference type="ARBA" id="ARBA00001974"/>
    </source>
</evidence>
<evidence type="ECO:0000259" key="6">
    <source>
        <dbReference type="Pfam" id="PF00441"/>
    </source>
</evidence>
<evidence type="ECO:0000313" key="7">
    <source>
        <dbReference type="EMBL" id="PCG08419.1"/>
    </source>
</evidence>
<dbReference type="InterPro" id="IPR009100">
    <property type="entry name" value="AcylCoA_DH/oxidase_NM_dom_sf"/>
</dbReference>
<dbReference type="AlphaFoldDB" id="A0A2A4HWZ6"/>
<gene>
    <name evidence="7" type="ORF">COA17_13760</name>
</gene>
<feature type="domain" description="Acyl-CoA dehydrogenase/oxidase C-terminal" evidence="6">
    <location>
        <begin position="253"/>
        <end position="373"/>
    </location>
</feature>
<reference evidence="7 8" key="1">
    <citation type="submission" date="2017-09" db="EMBL/GenBank/DDBJ databases">
        <title>Sphingomonas ginsenosidimutans KACC 14949, whole genome shotgun sequence.</title>
        <authorList>
            <person name="Feng G."/>
            <person name="Zhu H."/>
        </authorList>
    </citation>
    <scope>NUCLEOTIDE SEQUENCE [LARGE SCALE GENOMIC DNA]</scope>
    <source>
        <strain evidence="7 8">KACC 14949</strain>
    </source>
</reference>